<feature type="compositionally biased region" description="Polar residues" evidence="2">
    <location>
        <begin position="292"/>
        <end position="301"/>
    </location>
</feature>
<reference evidence="3" key="2">
    <citation type="journal article" date="2007" name="Science">
        <title>Draft genome sequence of the sexually transmitted pathogen Trichomonas vaginalis.</title>
        <authorList>
            <person name="Carlton J.M."/>
            <person name="Hirt R.P."/>
            <person name="Silva J.C."/>
            <person name="Delcher A.L."/>
            <person name="Schatz M."/>
            <person name="Zhao Q."/>
            <person name="Wortman J.R."/>
            <person name="Bidwell S.L."/>
            <person name="Alsmark U.C.M."/>
            <person name="Besteiro S."/>
            <person name="Sicheritz-Ponten T."/>
            <person name="Noel C.J."/>
            <person name="Dacks J.B."/>
            <person name="Foster P.G."/>
            <person name="Simillion C."/>
            <person name="Van de Peer Y."/>
            <person name="Miranda-Saavedra D."/>
            <person name="Barton G.J."/>
            <person name="Westrop G.D."/>
            <person name="Mueller S."/>
            <person name="Dessi D."/>
            <person name="Fiori P.L."/>
            <person name="Ren Q."/>
            <person name="Paulsen I."/>
            <person name="Zhang H."/>
            <person name="Bastida-Corcuera F.D."/>
            <person name="Simoes-Barbosa A."/>
            <person name="Brown M.T."/>
            <person name="Hayes R.D."/>
            <person name="Mukherjee M."/>
            <person name="Okumura C.Y."/>
            <person name="Schneider R."/>
            <person name="Smith A.J."/>
            <person name="Vanacova S."/>
            <person name="Villalvazo M."/>
            <person name="Haas B.J."/>
            <person name="Pertea M."/>
            <person name="Feldblyum T.V."/>
            <person name="Utterback T.R."/>
            <person name="Shu C.L."/>
            <person name="Osoegawa K."/>
            <person name="de Jong P.J."/>
            <person name="Hrdy I."/>
            <person name="Horvathova L."/>
            <person name="Zubacova Z."/>
            <person name="Dolezal P."/>
            <person name="Malik S.B."/>
            <person name="Logsdon J.M. Jr."/>
            <person name="Henze K."/>
            <person name="Gupta A."/>
            <person name="Wang C.C."/>
            <person name="Dunne R.L."/>
            <person name="Upcroft J.A."/>
            <person name="Upcroft P."/>
            <person name="White O."/>
            <person name="Salzberg S.L."/>
            <person name="Tang P."/>
            <person name="Chiu C.-H."/>
            <person name="Lee Y.-S."/>
            <person name="Embley T.M."/>
            <person name="Coombs G.H."/>
            <person name="Mottram J.C."/>
            <person name="Tachezy J."/>
            <person name="Fraser-Liggett C.M."/>
            <person name="Johnson P.J."/>
        </authorList>
    </citation>
    <scope>NUCLEOTIDE SEQUENCE [LARGE SCALE GENOMIC DNA]</scope>
    <source>
        <strain evidence="3">G3</strain>
    </source>
</reference>
<feature type="compositionally biased region" description="Low complexity" evidence="2">
    <location>
        <begin position="71"/>
        <end position="84"/>
    </location>
</feature>
<feature type="compositionally biased region" description="Basic and acidic residues" evidence="2">
    <location>
        <begin position="85"/>
        <end position="113"/>
    </location>
</feature>
<feature type="compositionally biased region" description="Basic residues" evidence="2">
    <location>
        <begin position="715"/>
        <end position="726"/>
    </location>
</feature>
<feature type="compositionally biased region" description="Basic and acidic residues" evidence="2">
    <location>
        <begin position="154"/>
        <end position="185"/>
    </location>
</feature>
<name>A2E1S6_TRIV3</name>
<evidence type="ECO:0000313" key="3">
    <source>
        <dbReference type="EMBL" id="EAY13405.1"/>
    </source>
</evidence>
<evidence type="ECO:0000256" key="2">
    <source>
        <dbReference type="SAM" id="MobiDB-lite"/>
    </source>
</evidence>
<feature type="region of interest" description="Disordered" evidence="2">
    <location>
        <begin position="1"/>
        <end position="407"/>
    </location>
</feature>
<feature type="compositionally biased region" description="Low complexity" evidence="2">
    <location>
        <begin position="122"/>
        <end position="138"/>
    </location>
</feature>
<feature type="compositionally biased region" description="Basic and acidic residues" evidence="2">
    <location>
        <begin position="337"/>
        <end position="355"/>
    </location>
</feature>
<dbReference type="EMBL" id="DS113286">
    <property type="protein sequence ID" value="EAY13405.1"/>
    <property type="molecule type" value="Genomic_DNA"/>
</dbReference>
<reference evidence="3" key="1">
    <citation type="submission" date="2006-10" db="EMBL/GenBank/DDBJ databases">
        <authorList>
            <person name="Amadeo P."/>
            <person name="Zhao Q."/>
            <person name="Wortman J."/>
            <person name="Fraser-Liggett C."/>
            <person name="Carlton J."/>
        </authorList>
    </citation>
    <scope>NUCLEOTIDE SEQUENCE</scope>
    <source>
        <strain evidence="3">G3</strain>
    </source>
</reference>
<organism evidence="3 4">
    <name type="scientific">Trichomonas vaginalis (strain ATCC PRA-98 / G3)</name>
    <dbReference type="NCBI Taxonomy" id="412133"/>
    <lineage>
        <taxon>Eukaryota</taxon>
        <taxon>Metamonada</taxon>
        <taxon>Parabasalia</taxon>
        <taxon>Trichomonadida</taxon>
        <taxon>Trichomonadidae</taxon>
        <taxon>Trichomonas</taxon>
    </lineage>
</organism>
<dbReference type="VEuPathDB" id="TrichDB:TVAG_424370"/>
<feature type="compositionally biased region" description="Acidic residues" evidence="2">
    <location>
        <begin position="367"/>
        <end position="377"/>
    </location>
</feature>
<feature type="region of interest" description="Disordered" evidence="2">
    <location>
        <begin position="708"/>
        <end position="732"/>
    </location>
</feature>
<feature type="compositionally biased region" description="Polar residues" evidence="2">
    <location>
        <begin position="259"/>
        <end position="269"/>
    </location>
</feature>
<feature type="compositionally biased region" description="Basic and acidic residues" evidence="2">
    <location>
        <begin position="192"/>
        <end position="206"/>
    </location>
</feature>
<evidence type="ECO:0000313" key="4">
    <source>
        <dbReference type="Proteomes" id="UP000001542"/>
    </source>
</evidence>
<gene>
    <name evidence="3" type="ORF">TVAG_424370</name>
</gene>
<dbReference type="OMA" id="YYEADEY"/>
<accession>A2E1S6</accession>
<dbReference type="RefSeq" id="XP_001325628.1">
    <property type="nucleotide sequence ID" value="XM_001325593.1"/>
</dbReference>
<feature type="coiled-coil region" evidence="1">
    <location>
        <begin position="488"/>
        <end position="545"/>
    </location>
</feature>
<protein>
    <submittedName>
        <fullName evidence="3">Uncharacterized protein</fullName>
    </submittedName>
</protein>
<dbReference type="PANTHER" id="PTHR47026">
    <property type="entry name" value="PIGMENTOSA GTPASE REGULATOR-LIKE PROTEIN, PUTATIVE-RELATED"/>
    <property type="match status" value="1"/>
</dbReference>
<dbReference type="PANTHER" id="PTHR47026:SF2">
    <property type="entry name" value="FLAGELLAR ASSOCIATED PROTEIN"/>
    <property type="match status" value="1"/>
</dbReference>
<keyword evidence="1" id="KW-0175">Coiled coil</keyword>
<dbReference type="OrthoDB" id="10676254at2759"/>
<feature type="compositionally biased region" description="Acidic residues" evidence="2">
    <location>
        <begin position="225"/>
        <end position="237"/>
    </location>
</feature>
<dbReference type="Proteomes" id="UP000001542">
    <property type="component" value="Unassembled WGS sequence"/>
</dbReference>
<dbReference type="InParanoid" id="A2E1S6"/>
<dbReference type="SMR" id="A2E1S6"/>
<feature type="compositionally biased region" description="Low complexity" evidence="2">
    <location>
        <begin position="11"/>
        <end position="26"/>
    </location>
</feature>
<feature type="compositionally biased region" description="Polar residues" evidence="2">
    <location>
        <begin position="43"/>
        <end position="62"/>
    </location>
</feature>
<feature type="compositionally biased region" description="Basic and acidic residues" evidence="2">
    <location>
        <begin position="271"/>
        <end position="291"/>
    </location>
</feature>
<feature type="compositionally biased region" description="Basic and acidic residues" evidence="2">
    <location>
        <begin position="306"/>
        <end position="327"/>
    </location>
</feature>
<dbReference type="VEuPathDB" id="TrichDB:TVAGG3_0304440"/>
<keyword evidence="4" id="KW-1185">Reference proteome</keyword>
<proteinExistence type="predicted"/>
<sequence length="732" mass="83638">MTEGENVEVPAAETAANAQGEQNEAQDQVEQTEAVNENPPPASEQNETAQDQNNDQPEVAQSNDQEKTENNENNNVTENQTPQESEQHHEENAAEQKEPENIEVTQEEHKDQPNDQPVEVSQEQNTETQQNQEPNTENQQEEKQAENNAENPVEEAKVEAREITPEGETAPKSEETEATEAKNENENQNVEKQQEDQEKEQPKPEENANNTENAENASKEKKSDDEYEYYEEEEDEKDASAKNRDLKTGNSADPEKQGPLSSIITNGLTKPQEEADKPKQEGEESNDKAQQEKSGPLSSIITDALQKPDENGPELKENQQGNDEQKENPSNGQEEANQDKEVPIVAVDNKEDPQEIHISVGVHEPEEPANNDENEEESPIRSPRGSSTQRSRRPIPPRTADPFAFRRSMPVFKAPEVSKQALEIKAKALKLETLPVVPDEIYTQAIYSLSEDRKAKIQDHKFKEGATVNKVILHIQDMQLKQRKINAQQSAQNSTKEQEDELKKLLDDFDKETKKQTKELEDKIQDQRNQLVEKHEKELDDHEKLWNSDQMMKMFNHVSSSISTMRAQMKSLLLQCRFEEAGAIEVIANEQKAKEEMMNHEVMQTRFNESQKLLMQRQSDELNTFDAASKVKVQNFQNKRARERLPLENKLHKVENIKNIVNDKERLWNREKLRRANEIAQTMTRSTTLTPSNRITPRDLEESKFELLSLPPLKSNRKKPKQKAAKAKATSE</sequence>
<dbReference type="AlphaFoldDB" id="A2E1S6"/>
<dbReference type="KEGG" id="tva:4771384"/>
<feature type="compositionally biased region" description="Low complexity" evidence="2">
    <location>
        <begin position="207"/>
        <end position="216"/>
    </location>
</feature>
<feature type="compositionally biased region" description="Basic and acidic residues" evidence="2">
    <location>
        <begin position="238"/>
        <end position="247"/>
    </location>
</feature>
<evidence type="ECO:0000256" key="1">
    <source>
        <dbReference type="SAM" id="Coils"/>
    </source>
</evidence>